<evidence type="ECO:0000256" key="1">
    <source>
        <dbReference type="SAM" id="MobiDB-lite"/>
    </source>
</evidence>
<organism evidence="2">
    <name type="scientific">Cuerna arida</name>
    <dbReference type="NCBI Taxonomy" id="1464854"/>
    <lineage>
        <taxon>Eukaryota</taxon>
        <taxon>Metazoa</taxon>
        <taxon>Ecdysozoa</taxon>
        <taxon>Arthropoda</taxon>
        <taxon>Hexapoda</taxon>
        <taxon>Insecta</taxon>
        <taxon>Pterygota</taxon>
        <taxon>Neoptera</taxon>
        <taxon>Paraneoptera</taxon>
        <taxon>Hemiptera</taxon>
        <taxon>Auchenorrhyncha</taxon>
        <taxon>Membracoidea</taxon>
        <taxon>Cicadellidae</taxon>
        <taxon>Cicadellinae</taxon>
        <taxon>Proconiini</taxon>
        <taxon>Cuerna</taxon>
    </lineage>
</organism>
<reference evidence="2" key="1">
    <citation type="submission" date="2015-11" db="EMBL/GenBank/DDBJ databases">
        <title>De novo transcriptome assembly of four potential Pierce s Disease insect vectors from Arizona vineyards.</title>
        <authorList>
            <person name="Tassone E.E."/>
        </authorList>
    </citation>
    <scope>NUCLEOTIDE SEQUENCE</scope>
</reference>
<dbReference type="AlphaFoldDB" id="A0A1B6FWR1"/>
<feature type="non-terminal residue" evidence="2">
    <location>
        <position position="1"/>
    </location>
</feature>
<proteinExistence type="predicted"/>
<feature type="compositionally biased region" description="Polar residues" evidence="1">
    <location>
        <begin position="65"/>
        <end position="75"/>
    </location>
</feature>
<feature type="compositionally biased region" description="Basic residues" evidence="1">
    <location>
        <begin position="116"/>
        <end position="125"/>
    </location>
</feature>
<evidence type="ECO:0000313" key="2">
    <source>
        <dbReference type="EMBL" id="JAS54604.1"/>
    </source>
</evidence>
<feature type="compositionally biased region" description="Basic and acidic residues" evidence="1">
    <location>
        <begin position="101"/>
        <end position="115"/>
    </location>
</feature>
<sequence length="194" mass="22966">KKYDRERKKRDKEEGKIKFIKDLTEREKRQQRKKWRIATCRYRSKIKLQENAQQFVDKNTPPGSPSGSDLNMSTARSEDRKKQGKRRSRQRREKDKRKIKKLQDSLEKTKKEAEKWRKRFQRLNKNHSNNQGSSKSPGKVVTEIMKAGSKEVRKNLMLGVGLCMQLKENAKKCKTQADRKKLAEHVSGDIIRKK</sequence>
<feature type="compositionally biased region" description="Polar residues" evidence="1">
    <location>
        <begin position="126"/>
        <end position="136"/>
    </location>
</feature>
<feature type="compositionally biased region" description="Basic residues" evidence="1">
    <location>
        <begin position="82"/>
        <end position="100"/>
    </location>
</feature>
<dbReference type="EMBL" id="GECZ01015165">
    <property type="protein sequence ID" value="JAS54604.1"/>
    <property type="molecule type" value="Transcribed_RNA"/>
</dbReference>
<name>A0A1B6FWR1_9HEMI</name>
<gene>
    <name evidence="2" type="ORF">g.6188</name>
</gene>
<feature type="non-terminal residue" evidence="2">
    <location>
        <position position="194"/>
    </location>
</feature>
<protein>
    <submittedName>
        <fullName evidence="2">Uncharacterized protein</fullName>
    </submittedName>
</protein>
<feature type="region of interest" description="Disordered" evidence="1">
    <location>
        <begin position="46"/>
        <end position="140"/>
    </location>
</feature>
<accession>A0A1B6FWR1</accession>